<evidence type="ECO:0000256" key="3">
    <source>
        <dbReference type="ARBA" id="ARBA00022679"/>
    </source>
</evidence>
<dbReference type="InParanoid" id="A0A7J8K298"/>
<feature type="chain" id="PRO_5029889047" evidence="5">
    <location>
        <begin position="22"/>
        <end position="694"/>
    </location>
</feature>
<dbReference type="Pfam" id="PF00201">
    <property type="entry name" value="UDPGT"/>
    <property type="match status" value="2"/>
</dbReference>
<dbReference type="InterPro" id="IPR002213">
    <property type="entry name" value="UDP_glucos_trans"/>
</dbReference>
<dbReference type="Gene3D" id="3.40.50.2000">
    <property type="entry name" value="Glycogen Phosphorylase B"/>
    <property type="match status" value="3"/>
</dbReference>
<dbReference type="PROSITE" id="PS00375">
    <property type="entry name" value="UDPGT"/>
    <property type="match status" value="1"/>
</dbReference>
<evidence type="ECO:0000256" key="4">
    <source>
        <dbReference type="SAM" id="Phobius"/>
    </source>
</evidence>
<dbReference type="InterPro" id="IPR035595">
    <property type="entry name" value="UDP_glycos_trans_CS"/>
</dbReference>
<dbReference type="EMBL" id="JACASF010000001">
    <property type="protein sequence ID" value="KAF6503334.1"/>
    <property type="molecule type" value="Genomic_DNA"/>
</dbReference>
<dbReference type="SUPFAM" id="SSF53756">
    <property type="entry name" value="UDP-Glycosyltransferase/glycogen phosphorylase"/>
    <property type="match status" value="2"/>
</dbReference>
<organism evidence="6 7">
    <name type="scientific">Molossus molossus</name>
    <name type="common">Pallas' mastiff bat</name>
    <name type="synonym">Vespertilio molossus</name>
    <dbReference type="NCBI Taxonomy" id="27622"/>
    <lineage>
        <taxon>Eukaryota</taxon>
        <taxon>Metazoa</taxon>
        <taxon>Chordata</taxon>
        <taxon>Craniata</taxon>
        <taxon>Vertebrata</taxon>
        <taxon>Euteleostomi</taxon>
        <taxon>Mammalia</taxon>
        <taxon>Eutheria</taxon>
        <taxon>Laurasiatheria</taxon>
        <taxon>Chiroptera</taxon>
        <taxon>Yangochiroptera</taxon>
        <taxon>Molossidae</taxon>
        <taxon>Molossus</taxon>
    </lineage>
</organism>
<keyword evidence="4" id="KW-0472">Membrane</keyword>
<dbReference type="AlphaFoldDB" id="A0A7J8K298"/>
<evidence type="ECO:0000256" key="5">
    <source>
        <dbReference type="SAM" id="SignalP"/>
    </source>
</evidence>
<reference evidence="6 7" key="1">
    <citation type="journal article" date="2020" name="Nature">
        <title>Six reference-quality genomes reveal evolution of bat adaptations.</title>
        <authorList>
            <person name="Jebb D."/>
            <person name="Huang Z."/>
            <person name="Pippel M."/>
            <person name="Hughes G.M."/>
            <person name="Lavrichenko K."/>
            <person name="Devanna P."/>
            <person name="Winkler S."/>
            <person name="Jermiin L.S."/>
            <person name="Skirmuntt E.C."/>
            <person name="Katzourakis A."/>
            <person name="Burkitt-Gray L."/>
            <person name="Ray D.A."/>
            <person name="Sullivan K.A.M."/>
            <person name="Roscito J.G."/>
            <person name="Kirilenko B.M."/>
            <person name="Davalos L.M."/>
            <person name="Corthals A.P."/>
            <person name="Power M.L."/>
            <person name="Jones G."/>
            <person name="Ransome R.D."/>
            <person name="Dechmann D.K.N."/>
            <person name="Locatelli A.G."/>
            <person name="Puechmaille S.J."/>
            <person name="Fedrigo O."/>
            <person name="Jarvis E.D."/>
            <person name="Hiller M."/>
            <person name="Vernes S.C."/>
            <person name="Myers E.W."/>
            <person name="Teeling E.C."/>
        </authorList>
    </citation>
    <scope>NUCLEOTIDE SEQUENCE [LARGE SCALE GENOMIC DNA]</scope>
    <source>
        <strain evidence="6">MMolMol1</strain>
        <tissue evidence="6">Muscle</tissue>
    </source>
</reference>
<dbReference type="FunFam" id="3.40.50.2000:FF:000158">
    <property type="entry name" value="UDP-glucuronosyltransferase 2A1"/>
    <property type="match status" value="1"/>
</dbReference>
<name>A0A7J8K298_MOLMO</name>
<feature type="transmembrane region" description="Helical" evidence="4">
    <location>
        <begin position="658"/>
        <end position="681"/>
    </location>
</feature>
<dbReference type="PANTHER" id="PTHR48043:SF137">
    <property type="entry name" value="UDP-GLUCURONOSYLTRANSFERASE 2A3"/>
    <property type="match status" value="1"/>
</dbReference>
<evidence type="ECO:0000313" key="7">
    <source>
        <dbReference type="Proteomes" id="UP000550707"/>
    </source>
</evidence>
<dbReference type="GO" id="GO:0015020">
    <property type="term" value="F:glucuronosyltransferase activity"/>
    <property type="evidence" value="ECO:0007669"/>
    <property type="project" value="TreeGrafter"/>
</dbReference>
<feature type="signal peptide" evidence="5">
    <location>
        <begin position="1"/>
        <end position="21"/>
    </location>
</feature>
<keyword evidence="7" id="KW-1185">Reference proteome</keyword>
<accession>A0A7J8K298</accession>
<keyword evidence="5" id="KW-0732">Signal</keyword>
<comment type="similarity">
    <text evidence="1">Belongs to the UDP-glycosyltransferase family.</text>
</comment>
<comment type="caution">
    <text evidence="6">The sequence shown here is derived from an EMBL/GenBank/DDBJ whole genome shotgun (WGS) entry which is preliminary data.</text>
</comment>
<sequence>MFGKTILLLSLQISLLGITLGGNVLIWPMEGSHWLNIKIIIDELIKKQHNVTVLVASGALYIEPTSNPSLTFEIYKVPFGKERVEQVIRNFILAWMGNRPSPSTIWRFYQEIGRVLKDFHMLCREICDGVLKNQKLMEKLKKSKFEVLVSDPVFPCGDIVALKLGIPFMYSLRFSPASTVEKHCGKTPYPPSYVPAVLSELTDQMSFTDRIRNFISYHLQDYMFDTLWNSWDSYYSKALDGSHWLNIKIILEELTQRNHNVTILASSATLFINSDPDSPVNFEVIPVSFKKSDIDSLIEHMIMLWIDHRPTPLTLWTFYKELGKLLDTFFQINKQICDGVLSNPKLMSRLQKGGFDVLVADPVTICGDLVAVKLGIPFMYTLRFSPASTVERHCGKIPAPASYVPAALSELTDQMTFGERVKNTISYPLQDYIFQSYWGEWNLYYSKVLGRPTTLCETMGKAEIWLMRTYWDFEFPRPYLPNFEFVGGLHCKPAKPLPKVLWRYKGKKPTTLGANTQLYDWIPQNDLLGHPKAKAFITHGGTNGIYEAIYHGVPMVGVPMFADQPDNIAHMKAKGAAVEVNINTMTSADLLNALKTVINEPSYKENAMRLSRIHHDQPVKPLDRAVFWIEFVMRHKGAKHLRPAAHNLTWFQYHSLDVIGFLLACVATAIFLVTKCCLFSCRKFGKTGKKKKRE</sequence>
<dbReference type="Proteomes" id="UP000550707">
    <property type="component" value="Unassembled WGS sequence"/>
</dbReference>
<dbReference type="InterPro" id="IPR050271">
    <property type="entry name" value="UDP-glycosyltransferase"/>
</dbReference>
<evidence type="ECO:0000256" key="2">
    <source>
        <dbReference type="ARBA" id="ARBA00022676"/>
    </source>
</evidence>
<evidence type="ECO:0000313" key="6">
    <source>
        <dbReference type="EMBL" id="KAF6503334.1"/>
    </source>
</evidence>
<dbReference type="OrthoDB" id="5835829at2759"/>
<keyword evidence="4" id="KW-1133">Transmembrane helix</keyword>
<protein>
    <submittedName>
        <fullName evidence="6">UDP glucuronosyltransferase family 2 member A2</fullName>
    </submittedName>
</protein>
<gene>
    <name evidence="6" type="ORF">HJG59_019186</name>
</gene>
<evidence type="ECO:0000256" key="1">
    <source>
        <dbReference type="ARBA" id="ARBA00009995"/>
    </source>
</evidence>
<dbReference type="FunFam" id="3.40.50.2000:FF:000081">
    <property type="entry name" value="UDP-glucuronosyltransferase 2A2"/>
    <property type="match status" value="1"/>
</dbReference>
<keyword evidence="4" id="KW-0812">Transmembrane</keyword>
<keyword evidence="3 6" id="KW-0808">Transferase</keyword>
<dbReference type="CDD" id="cd03784">
    <property type="entry name" value="GT1_Gtf-like"/>
    <property type="match status" value="1"/>
</dbReference>
<keyword evidence="2" id="KW-0328">Glycosyltransferase</keyword>
<dbReference type="FunFam" id="3.40.50.2000:FF:000134">
    <property type="entry name" value="UDP-glucuronosyltransferase 2A2 isoform X1"/>
    <property type="match status" value="1"/>
</dbReference>
<dbReference type="PANTHER" id="PTHR48043">
    <property type="entry name" value="EG:EG0003.4 PROTEIN-RELATED"/>
    <property type="match status" value="1"/>
</dbReference>
<proteinExistence type="inferred from homology"/>